<comment type="caution">
    <text evidence="2">The sequence shown here is derived from an EMBL/GenBank/DDBJ whole genome shotgun (WGS) entry which is preliminary data.</text>
</comment>
<reference evidence="2 3" key="1">
    <citation type="submission" date="2017-02" db="EMBL/GenBank/DDBJ databases">
        <title>The new phylogeny of genus Mycobacterium.</title>
        <authorList>
            <person name="Tortoli E."/>
            <person name="Trovato A."/>
            <person name="Cirillo D.M."/>
        </authorList>
    </citation>
    <scope>NUCLEOTIDE SEQUENCE [LARGE SCALE GENOMIC DNA]</scope>
    <source>
        <strain evidence="2 3">DSM 45057</strain>
    </source>
</reference>
<dbReference type="EMBL" id="MVHE01000001">
    <property type="protein sequence ID" value="ORA26497.1"/>
    <property type="molecule type" value="Genomic_DNA"/>
</dbReference>
<dbReference type="Proteomes" id="UP000192284">
    <property type="component" value="Unassembled WGS sequence"/>
</dbReference>
<evidence type="ECO:0000313" key="2">
    <source>
        <dbReference type="EMBL" id="ORA26497.1"/>
    </source>
</evidence>
<dbReference type="PANTHER" id="PTHR43422">
    <property type="entry name" value="THIAMINE THIAZOLE SYNTHASE"/>
    <property type="match status" value="1"/>
</dbReference>
<dbReference type="InterPro" id="IPR002938">
    <property type="entry name" value="FAD-bd"/>
</dbReference>
<feature type="domain" description="FAD-binding" evidence="1">
    <location>
        <begin position="12"/>
        <end position="340"/>
    </location>
</feature>
<dbReference type="GO" id="GO:0071949">
    <property type="term" value="F:FAD binding"/>
    <property type="evidence" value="ECO:0007669"/>
    <property type="project" value="InterPro"/>
</dbReference>
<dbReference type="PANTHER" id="PTHR43422:SF3">
    <property type="entry name" value="THIAMINE THIAZOLE SYNTHASE"/>
    <property type="match status" value="1"/>
</dbReference>
<organism evidence="2 3">
    <name type="scientific">Mycobacterium angelicum</name>
    <dbReference type="NCBI Taxonomy" id="470074"/>
    <lineage>
        <taxon>Bacteria</taxon>
        <taxon>Bacillati</taxon>
        <taxon>Actinomycetota</taxon>
        <taxon>Actinomycetes</taxon>
        <taxon>Mycobacteriales</taxon>
        <taxon>Mycobacteriaceae</taxon>
        <taxon>Mycobacterium</taxon>
    </lineage>
</organism>
<keyword evidence="3" id="KW-1185">Reference proteome</keyword>
<evidence type="ECO:0000259" key="1">
    <source>
        <dbReference type="Pfam" id="PF01494"/>
    </source>
</evidence>
<gene>
    <name evidence="2" type="ORF">BST12_01090</name>
</gene>
<dbReference type="SUPFAM" id="SSF51905">
    <property type="entry name" value="FAD/NAD(P)-binding domain"/>
    <property type="match status" value="1"/>
</dbReference>
<dbReference type="Pfam" id="PF01494">
    <property type="entry name" value="FAD_binding_3"/>
    <property type="match status" value="1"/>
</dbReference>
<dbReference type="Gene3D" id="3.50.50.60">
    <property type="entry name" value="FAD/NAD(P)-binding domain"/>
    <property type="match status" value="1"/>
</dbReference>
<evidence type="ECO:0000313" key="3">
    <source>
        <dbReference type="Proteomes" id="UP000192284"/>
    </source>
</evidence>
<name>A0A1X0A8V0_MYCAN</name>
<accession>A0A1X0A8V0</accession>
<dbReference type="InterPro" id="IPR036188">
    <property type="entry name" value="FAD/NAD-bd_sf"/>
</dbReference>
<dbReference type="RefSeq" id="WP_083111130.1">
    <property type="nucleotide sequence ID" value="NZ_JACKTS010000031.1"/>
</dbReference>
<sequence length="470" mass="52116">MRGRGETSRDHAVVIGASIAGLCAARVLADCYARVTVFERDELPQTAASRNAVPQDRHLHMLMTRGADEFESLFPGLLSDLVAAGVPTLHTEPHRVYLGAAGHVLGTGPTLRREFSAYVPSRPHLEWQLRRRVLDIGNVEIVRRCVTEPTFERAQQRVTGVLLDPVAAGDPEFVAADLVVDATGRGTRLPVWLTQWGYKRPAEQTVDVGITYATQKFRIAEGSLDERIVIAGASHDQSYGIGILANEEDTWVLTTFGVANAKPPPTFDEMRALATQLLPERFGEALAQAEPVGDPARHAYPVSRWRRYDKLRRFPAGIVAIGDAVASFNPTYGQGMTMASLQAGRLRRALEYPDRKLARKLNRATARTTYPVWMSDGIGDVSFHNATASPTPFWWRPFGALFDLFLEAAETEPVLAEWFLRRFSLLDSLYMVPSPILIGRAVVNYIRVWFRPSPGYSAQNGGEPQVGRQR</sequence>
<proteinExistence type="predicted"/>
<dbReference type="AlphaFoldDB" id="A0A1X0A8V0"/>
<protein>
    <submittedName>
        <fullName evidence="2">Oxidoreductase</fullName>
    </submittedName>
</protein>
<dbReference type="OrthoDB" id="9790035at2"/>